<dbReference type="Pfam" id="PF17289">
    <property type="entry name" value="Terminase_6C"/>
    <property type="match status" value="1"/>
</dbReference>
<evidence type="ECO:0000256" key="2">
    <source>
        <dbReference type="SAM" id="Coils"/>
    </source>
</evidence>
<evidence type="ECO:0000313" key="6">
    <source>
        <dbReference type="Proteomes" id="UP001241603"/>
    </source>
</evidence>
<evidence type="ECO:0000259" key="4">
    <source>
        <dbReference type="Pfam" id="PF17289"/>
    </source>
</evidence>
<comment type="caution">
    <text evidence="5">The sequence shown here is derived from an EMBL/GenBank/DDBJ whole genome shotgun (WGS) entry which is preliminary data.</text>
</comment>
<sequence>MMTAIRAERRKREAEAERERLARDIEKIRARCQTLAGFVHEAWHVLEPKAHLVWGWALDAMADHLEAVTRGEITRLLTNCPPGLMKSLLTSVFWPAWEWGAAGLPHMRYLASSYSQDNVMRDNTKMRRLVESEWYRTLWPEVALSPDQNAKGKFENTKSGGREGRPFASMTGGRGDRVIIDDPHSTETAESAIERANTIRIFRESISDRLNDLDRSAIVIIMQRLHADDVSGTIQRLGLPYEHLCLPMEFEAPRKATSIGFIDPRTQDGELLLPERFSRDAVEKLKVVKGSVAYSGQYQQRPTPREGGLFKRAWFDGKIIQVAPVGTRWWRHWDLAATAKKTSARTAGVKIGKAPDGRIIVGHVITTQSEGHEVRKIIRATAETDGRDVRISLPQDPGQAGKVQKADLVAMLEGFVVRADPETGDKVTRAEPFSSQCEAGNVYLVRAEWNDPYLDEICLFPGGSFKDQVDASSGAFGRLLDPNAHNPETWIKAFADG</sequence>
<dbReference type="RefSeq" id="WP_266348898.1">
    <property type="nucleotide sequence ID" value="NZ_JAPKNG010000003.1"/>
</dbReference>
<reference evidence="5 6" key="1">
    <citation type="submission" date="2023-07" db="EMBL/GenBank/DDBJ databases">
        <title>Genomic Encyclopedia of Type Strains, Phase IV (KMG-IV): sequencing the most valuable type-strain genomes for metagenomic binning, comparative biology and taxonomic classification.</title>
        <authorList>
            <person name="Goeker M."/>
        </authorList>
    </citation>
    <scope>NUCLEOTIDE SEQUENCE [LARGE SCALE GENOMIC DNA]</scope>
    <source>
        <strain evidence="5 6">B6-8</strain>
    </source>
</reference>
<evidence type="ECO:0000256" key="1">
    <source>
        <dbReference type="ARBA" id="ARBA00022612"/>
    </source>
</evidence>
<keyword evidence="1" id="KW-1188">Viral release from host cell</keyword>
<dbReference type="NCBIfam" id="TIGR01630">
    <property type="entry name" value="psiM2_ORF9"/>
    <property type="match status" value="1"/>
</dbReference>
<evidence type="ECO:0000256" key="3">
    <source>
        <dbReference type="SAM" id="MobiDB-lite"/>
    </source>
</evidence>
<keyword evidence="2" id="KW-0175">Coiled coil</keyword>
<accession>A0ABU0H6P6</accession>
<dbReference type="EMBL" id="JAUSVO010000003">
    <property type="protein sequence ID" value="MDQ0437974.1"/>
    <property type="molecule type" value="Genomic_DNA"/>
</dbReference>
<feature type="domain" description="Terminase large subunit gp17-like C-terminal" evidence="4">
    <location>
        <begin position="333"/>
        <end position="475"/>
    </location>
</feature>
<protein>
    <submittedName>
        <fullName evidence="5">Phage terminase large subunit-like protein</fullName>
    </submittedName>
</protein>
<gene>
    <name evidence="5" type="ORF">QO014_002366</name>
</gene>
<dbReference type="InterPro" id="IPR006517">
    <property type="entry name" value="Phage_terminase_lsu-like_C"/>
</dbReference>
<proteinExistence type="predicted"/>
<feature type="coiled-coil region" evidence="2">
    <location>
        <begin position="4"/>
        <end position="31"/>
    </location>
</feature>
<evidence type="ECO:0000313" key="5">
    <source>
        <dbReference type="EMBL" id="MDQ0437974.1"/>
    </source>
</evidence>
<feature type="region of interest" description="Disordered" evidence="3">
    <location>
        <begin position="149"/>
        <end position="179"/>
    </location>
</feature>
<dbReference type="Proteomes" id="UP001241603">
    <property type="component" value="Unassembled WGS sequence"/>
</dbReference>
<organism evidence="5 6">
    <name type="scientific">Kaistia dalseonensis</name>
    <dbReference type="NCBI Taxonomy" id="410840"/>
    <lineage>
        <taxon>Bacteria</taxon>
        <taxon>Pseudomonadati</taxon>
        <taxon>Pseudomonadota</taxon>
        <taxon>Alphaproteobacteria</taxon>
        <taxon>Hyphomicrobiales</taxon>
        <taxon>Kaistiaceae</taxon>
        <taxon>Kaistia</taxon>
    </lineage>
</organism>
<dbReference type="InterPro" id="IPR035421">
    <property type="entry name" value="Terminase_6C"/>
</dbReference>
<keyword evidence="6" id="KW-1185">Reference proteome</keyword>
<feature type="compositionally biased region" description="Basic and acidic residues" evidence="3">
    <location>
        <begin position="150"/>
        <end position="165"/>
    </location>
</feature>
<name>A0ABU0H6P6_9HYPH</name>